<dbReference type="InterPro" id="IPR017932">
    <property type="entry name" value="GATase_2_dom"/>
</dbReference>
<dbReference type="SUPFAM" id="SSF52402">
    <property type="entry name" value="Adenine nucleotide alpha hydrolases-like"/>
    <property type="match status" value="1"/>
</dbReference>
<protein>
    <recommendedName>
        <fullName evidence="2">asparagine synthase (glutamine-hydrolyzing)</fullName>
        <ecNumber evidence="2">6.3.5.4</ecNumber>
    </recommendedName>
</protein>
<dbReference type="PANTHER" id="PTHR43284">
    <property type="entry name" value="ASPARAGINE SYNTHETASE (GLUTAMINE-HYDROLYZING)"/>
    <property type="match status" value="1"/>
</dbReference>
<dbReference type="Proteomes" id="UP001204953">
    <property type="component" value="Unassembled WGS sequence"/>
</dbReference>
<dbReference type="AlphaFoldDB" id="A0AAE3GV58"/>
<dbReference type="SUPFAM" id="SSF56235">
    <property type="entry name" value="N-terminal nucleophile aminohydrolases (Ntn hydrolases)"/>
    <property type="match status" value="1"/>
</dbReference>
<dbReference type="PANTHER" id="PTHR43284:SF1">
    <property type="entry name" value="ASPARAGINE SYNTHETASE"/>
    <property type="match status" value="1"/>
</dbReference>
<feature type="domain" description="Glutamine amidotransferase type-2" evidence="5">
    <location>
        <begin position="95"/>
        <end position="151"/>
    </location>
</feature>
<keyword evidence="3" id="KW-0028">Amino-acid biosynthesis</keyword>
<dbReference type="InterPro" id="IPR029055">
    <property type="entry name" value="Ntn_hydrolases_N"/>
</dbReference>
<dbReference type="Pfam" id="PF13537">
    <property type="entry name" value="GATase_7"/>
    <property type="match status" value="1"/>
</dbReference>
<evidence type="ECO:0000256" key="2">
    <source>
        <dbReference type="ARBA" id="ARBA00012737"/>
    </source>
</evidence>
<gene>
    <name evidence="6" type="ORF">NJ959_22940</name>
</gene>
<keyword evidence="3" id="KW-0061">Asparagine biosynthesis</keyword>
<dbReference type="EC" id="6.3.5.4" evidence="2"/>
<organism evidence="6 7">
    <name type="scientific">Limnofasciculus baicalensis BBK-W-15</name>
    <dbReference type="NCBI Taxonomy" id="2699891"/>
    <lineage>
        <taxon>Bacteria</taxon>
        <taxon>Bacillati</taxon>
        <taxon>Cyanobacteriota</taxon>
        <taxon>Cyanophyceae</taxon>
        <taxon>Coleofasciculales</taxon>
        <taxon>Coleofasciculaceae</taxon>
        <taxon>Limnofasciculus</taxon>
        <taxon>Limnofasciculus baicalensis</taxon>
    </lineage>
</organism>
<sequence>MNKCAVILGNHPTNSQQTITSMANAQKKAQFTEHNIFQLEDCGNIASISRTGITNKISLQLQGSKGNLLVITGLPLTKTGEINQQLATIVESDYQNAAQALTKFDGAFAALYWDANARKLAIVTDILGMQPLYMARCQGVLLLASEIQALAASGLIDLEMDSAAWGAFVTFGHFIGNRSSLKQVERVAPGSIIIYDPDNDTISENPYWQWPSPQPEMRLEDLDTEALVDIIEQDIKAYLTYHQPGTILLSGGLDSRLILAILSKIGIQPNGVVLDHEDEFFGADGIYARLVAKKLGVPLQNISSDPNFFSSPQYLDYLQFNEVGTPSLFLFISQVLQHLQPEMQCVWDGLFPNVLFQHFPSISGGFTQLFATKAMSPNSLPWQGVKKIFSPRLAAEIYEEFMTLLQVEKAKYSDDDFGIHQFMVRNRTIHRISINPLKVYSNIVSPFTPGLNQELWRIAPTIPPNLKANFRLYLEIYRRHFPHMLSIPFVSGGKLLRPQAFSPLHEFFTIASKVQSGIAKSKLGRDFLQQLGVPLHRKFFKPSTLLAEVIAQVNPAHPDLNSDNICRIKVENETDPTRFSSERELLFYWQVWRWIMEGKIYKGRVD</sequence>
<dbReference type="Gene3D" id="3.40.50.620">
    <property type="entry name" value="HUPs"/>
    <property type="match status" value="1"/>
</dbReference>
<name>A0AAE3GV58_9CYAN</name>
<dbReference type="RefSeq" id="WP_254014029.1">
    <property type="nucleotide sequence ID" value="NZ_JAMZMM010000307.1"/>
</dbReference>
<dbReference type="GO" id="GO:0006529">
    <property type="term" value="P:asparagine biosynthetic process"/>
    <property type="evidence" value="ECO:0007669"/>
    <property type="project" value="UniProtKB-KW"/>
</dbReference>
<evidence type="ECO:0000256" key="4">
    <source>
        <dbReference type="ARBA" id="ARBA00048741"/>
    </source>
</evidence>
<dbReference type="GO" id="GO:0004066">
    <property type="term" value="F:asparagine synthase (glutamine-hydrolyzing) activity"/>
    <property type="evidence" value="ECO:0007669"/>
    <property type="project" value="UniProtKB-EC"/>
</dbReference>
<dbReference type="EMBL" id="JAMZMM010000307">
    <property type="protein sequence ID" value="MCP2731285.1"/>
    <property type="molecule type" value="Genomic_DNA"/>
</dbReference>
<keyword evidence="7" id="KW-1185">Reference proteome</keyword>
<evidence type="ECO:0000313" key="6">
    <source>
        <dbReference type="EMBL" id="MCP2731285.1"/>
    </source>
</evidence>
<evidence type="ECO:0000313" key="7">
    <source>
        <dbReference type="Proteomes" id="UP001204953"/>
    </source>
</evidence>
<dbReference type="InterPro" id="IPR051786">
    <property type="entry name" value="ASN_synthetase/amidase"/>
</dbReference>
<proteinExistence type="predicted"/>
<evidence type="ECO:0000256" key="3">
    <source>
        <dbReference type="ARBA" id="ARBA00022888"/>
    </source>
</evidence>
<accession>A0AAE3GV58</accession>
<evidence type="ECO:0000256" key="1">
    <source>
        <dbReference type="ARBA" id="ARBA00005187"/>
    </source>
</evidence>
<dbReference type="Gene3D" id="3.60.20.10">
    <property type="entry name" value="Glutamine Phosphoribosylpyrophosphate, subunit 1, domain 1"/>
    <property type="match status" value="1"/>
</dbReference>
<comment type="pathway">
    <text evidence="1">Amino-acid biosynthesis; L-asparagine biosynthesis; L-asparagine from L-aspartate (L-Gln route): step 1/1.</text>
</comment>
<comment type="caution">
    <text evidence="6">The sequence shown here is derived from an EMBL/GenBank/DDBJ whole genome shotgun (WGS) entry which is preliminary data.</text>
</comment>
<comment type="catalytic activity">
    <reaction evidence="4">
        <text>L-aspartate + L-glutamine + ATP + H2O = L-asparagine + L-glutamate + AMP + diphosphate + H(+)</text>
        <dbReference type="Rhea" id="RHEA:12228"/>
        <dbReference type="ChEBI" id="CHEBI:15377"/>
        <dbReference type="ChEBI" id="CHEBI:15378"/>
        <dbReference type="ChEBI" id="CHEBI:29985"/>
        <dbReference type="ChEBI" id="CHEBI:29991"/>
        <dbReference type="ChEBI" id="CHEBI:30616"/>
        <dbReference type="ChEBI" id="CHEBI:33019"/>
        <dbReference type="ChEBI" id="CHEBI:58048"/>
        <dbReference type="ChEBI" id="CHEBI:58359"/>
        <dbReference type="ChEBI" id="CHEBI:456215"/>
        <dbReference type="EC" id="6.3.5.4"/>
    </reaction>
</comment>
<dbReference type="InterPro" id="IPR014729">
    <property type="entry name" value="Rossmann-like_a/b/a_fold"/>
</dbReference>
<evidence type="ECO:0000259" key="5">
    <source>
        <dbReference type="Pfam" id="PF13537"/>
    </source>
</evidence>
<reference evidence="6" key="1">
    <citation type="submission" date="2022-06" db="EMBL/GenBank/DDBJ databases">
        <title>New cyanobacteria of genus Symplocastrum in benthos of Lake Baikal.</title>
        <authorList>
            <person name="Sorokovikova E."/>
            <person name="Tikhonova I."/>
            <person name="Krasnopeev A."/>
            <person name="Evseev P."/>
            <person name="Gladkikh A."/>
            <person name="Belykh O."/>
        </authorList>
    </citation>
    <scope>NUCLEOTIDE SEQUENCE</scope>
    <source>
        <strain evidence="6">BBK-W-15</strain>
    </source>
</reference>